<proteinExistence type="predicted"/>
<dbReference type="InterPro" id="IPR015943">
    <property type="entry name" value="WD40/YVTN_repeat-like_dom_sf"/>
</dbReference>
<gene>
    <name evidence="5" type="ORF">SBRCBS47491_004001</name>
</gene>
<dbReference type="PANTHER" id="PTHR15052">
    <property type="entry name" value="RNA POLYMERASE III TRANSCRIPTION INITIATION FACTOR COMPLEX SUBUNIT"/>
    <property type="match status" value="1"/>
</dbReference>
<comment type="caution">
    <text evidence="5">The sequence shown here is derived from an EMBL/GenBank/DDBJ whole genome shotgun (WGS) entry which is preliminary data.</text>
</comment>
<evidence type="ECO:0000313" key="5">
    <source>
        <dbReference type="EMBL" id="CAK7219881.1"/>
    </source>
</evidence>
<dbReference type="Proteomes" id="UP001642406">
    <property type="component" value="Unassembled WGS sequence"/>
</dbReference>
<name>A0ABP0BK39_9PEZI</name>
<keyword evidence="2" id="KW-0804">Transcription</keyword>
<evidence type="ECO:0000256" key="1">
    <source>
        <dbReference type="ARBA" id="ARBA00004123"/>
    </source>
</evidence>
<evidence type="ECO:0000313" key="6">
    <source>
        <dbReference type="Proteomes" id="UP001642406"/>
    </source>
</evidence>
<sequence length="309" mass="33284">MATLNFPHEPMVQATCLSWVGVNRIVVGYNDGSVALWSIRPQVVVLRLPAHAAAVQDICSAYPSMPYLVASRPVEGFLRLIDLRRPSSEHTFHPSPIASIKGDLLDWSEHMQGFASAVPFNSPLNNSLDFMHYRHFPLPRKFFATSRESPPTCMAIGKVHPFALIGTADGKVWIANLPEIVFPSQDSIENAQLVLSSEFRPPPAPVAASGSGMGQETTLLGGVMYSTWANSTQHSARPSRGKAAASRPVSDNSDDENDQEAGEGSLGIVIHEGLTAVTSVAWHPNHDLGTWAAIGFASGLVLVKNLGFP</sequence>
<keyword evidence="3" id="KW-0539">Nucleus</keyword>
<dbReference type="PANTHER" id="PTHR15052:SF2">
    <property type="entry name" value="GENERAL TRANSCRIPTION FACTOR 3C POLYPEPTIDE 2"/>
    <property type="match status" value="1"/>
</dbReference>
<evidence type="ECO:0000256" key="3">
    <source>
        <dbReference type="ARBA" id="ARBA00023242"/>
    </source>
</evidence>
<dbReference type="EMBL" id="CAWUHC010000028">
    <property type="protein sequence ID" value="CAK7219881.1"/>
    <property type="molecule type" value="Genomic_DNA"/>
</dbReference>
<evidence type="ECO:0000256" key="4">
    <source>
        <dbReference type="SAM" id="MobiDB-lite"/>
    </source>
</evidence>
<feature type="region of interest" description="Disordered" evidence="4">
    <location>
        <begin position="231"/>
        <end position="261"/>
    </location>
</feature>
<evidence type="ECO:0008006" key="7">
    <source>
        <dbReference type="Google" id="ProtNLM"/>
    </source>
</evidence>
<dbReference type="InterPro" id="IPR052416">
    <property type="entry name" value="GTF3C_component"/>
</dbReference>
<organism evidence="5 6">
    <name type="scientific">Sporothrix bragantina</name>
    <dbReference type="NCBI Taxonomy" id="671064"/>
    <lineage>
        <taxon>Eukaryota</taxon>
        <taxon>Fungi</taxon>
        <taxon>Dikarya</taxon>
        <taxon>Ascomycota</taxon>
        <taxon>Pezizomycotina</taxon>
        <taxon>Sordariomycetes</taxon>
        <taxon>Sordariomycetidae</taxon>
        <taxon>Ophiostomatales</taxon>
        <taxon>Ophiostomataceae</taxon>
        <taxon>Sporothrix</taxon>
    </lineage>
</organism>
<keyword evidence="6" id="KW-1185">Reference proteome</keyword>
<dbReference type="SUPFAM" id="SSF50978">
    <property type="entry name" value="WD40 repeat-like"/>
    <property type="match status" value="1"/>
</dbReference>
<dbReference type="InterPro" id="IPR036322">
    <property type="entry name" value="WD40_repeat_dom_sf"/>
</dbReference>
<reference evidence="5 6" key="1">
    <citation type="submission" date="2024-01" db="EMBL/GenBank/DDBJ databases">
        <authorList>
            <person name="Allen C."/>
            <person name="Tagirdzhanova G."/>
        </authorList>
    </citation>
    <scope>NUCLEOTIDE SEQUENCE [LARGE SCALE GENOMIC DNA]</scope>
</reference>
<dbReference type="Gene3D" id="2.130.10.10">
    <property type="entry name" value="YVTN repeat-like/Quinoprotein amine dehydrogenase"/>
    <property type="match status" value="1"/>
</dbReference>
<feature type="compositionally biased region" description="Acidic residues" evidence="4">
    <location>
        <begin position="252"/>
        <end position="261"/>
    </location>
</feature>
<evidence type="ECO:0000256" key="2">
    <source>
        <dbReference type="ARBA" id="ARBA00023163"/>
    </source>
</evidence>
<comment type="subcellular location">
    <subcellularLocation>
        <location evidence="1">Nucleus</location>
    </subcellularLocation>
</comment>
<protein>
    <recommendedName>
        <fullName evidence="7">Transcription factor IIIC 90kDa subunit N-terminal domain-containing protein</fullName>
    </recommendedName>
</protein>
<accession>A0ABP0BK39</accession>